<dbReference type="GO" id="GO:0005249">
    <property type="term" value="F:voltage-gated potassium channel activity"/>
    <property type="evidence" value="ECO:0007669"/>
    <property type="project" value="TreeGrafter"/>
</dbReference>
<dbReference type="InterPro" id="IPR014710">
    <property type="entry name" value="RmlC-like_jellyroll"/>
</dbReference>
<feature type="transmembrane region" description="Helical" evidence="1">
    <location>
        <begin position="399"/>
        <end position="424"/>
    </location>
</feature>
<dbReference type="InterPro" id="IPR051413">
    <property type="entry name" value="K/Na_HCN_channel"/>
</dbReference>
<evidence type="ECO:0000313" key="4">
    <source>
        <dbReference type="Proteomes" id="UP000009168"/>
    </source>
</evidence>
<dbReference type="PANTHER" id="PTHR45689">
    <property type="entry name" value="I[[H]] CHANNEL, ISOFORM E"/>
    <property type="match status" value="1"/>
</dbReference>
<dbReference type="PROSITE" id="PS50042">
    <property type="entry name" value="CNMP_BINDING_3"/>
    <property type="match status" value="1"/>
</dbReference>
<evidence type="ECO:0000256" key="1">
    <source>
        <dbReference type="SAM" id="Phobius"/>
    </source>
</evidence>
<dbReference type="RefSeq" id="XP_001024050.2">
    <property type="nucleotide sequence ID" value="XM_001024050.2"/>
</dbReference>
<dbReference type="PANTHER" id="PTHR45689:SF5">
    <property type="entry name" value="I[[H]] CHANNEL, ISOFORM E"/>
    <property type="match status" value="1"/>
</dbReference>
<keyword evidence="4" id="KW-1185">Reference proteome</keyword>
<feature type="transmembrane region" description="Helical" evidence="1">
    <location>
        <begin position="268"/>
        <end position="293"/>
    </location>
</feature>
<keyword evidence="1" id="KW-0812">Transmembrane</keyword>
<protein>
    <submittedName>
        <fullName evidence="3">Histone acetyltransferase family protein</fullName>
    </submittedName>
</protein>
<dbReference type="Gene3D" id="1.10.287.70">
    <property type="match status" value="1"/>
</dbReference>
<dbReference type="InterPro" id="IPR018490">
    <property type="entry name" value="cNMP-bd_dom_sf"/>
</dbReference>
<dbReference type="SUPFAM" id="SSF51206">
    <property type="entry name" value="cAMP-binding domain-like"/>
    <property type="match status" value="1"/>
</dbReference>
<evidence type="ECO:0000259" key="2">
    <source>
        <dbReference type="PROSITE" id="PS50042"/>
    </source>
</evidence>
<dbReference type="GO" id="GO:0035725">
    <property type="term" value="P:sodium ion transmembrane transport"/>
    <property type="evidence" value="ECO:0007669"/>
    <property type="project" value="TreeGrafter"/>
</dbReference>
<evidence type="ECO:0000313" key="3">
    <source>
        <dbReference type="EMBL" id="EAS03805.2"/>
    </source>
</evidence>
<gene>
    <name evidence="3" type="ORF">TTHERM_00657500</name>
</gene>
<dbReference type="SUPFAM" id="SSF81324">
    <property type="entry name" value="Voltage-gated potassium channels"/>
    <property type="match status" value="1"/>
</dbReference>
<dbReference type="CDD" id="cd00038">
    <property type="entry name" value="CAP_ED"/>
    <property type="match status" value="1"/>
</dbReference>
<keyword evidence="1" id="KW-0472">Membrane</keyword>
<sequence>MIQQSSENMLQVKSSENVLQVKLSGKNSQTLINISKKADSFIYDEEAHQNNTNRLNIAELSFGGSIEQSNISQNNSIIGFKNDQDENLLKNKSQNYCKYIINNETATDYVEQDLRNSQKIKNVGSPIKQNHTRILQERAIDKIQKAEFSKTQQLSINNAPPAQIDEQTKIISNGLNSIDKVIRIITFIKPQVLKFFENYTMSGRYRQFNLDSRLLVNDRIDFSQYISTKKPSFVKQILNAFYSVFLLMIDTFFLLLSKLPLINPENKIRIIITSIIVCYNCFYLLLVSFTVFFEAEFEGLFEILSNIANGAWVFEMLISMNTSTYHEGEFVTDRRIIFKIYTKEYLLFEILPLIFDGKSSSNITLDILYKLPLLLKLKGMSIVLIKLEFLILQHLKKHYILLIIKLLLQILLLTHLMACSYVALAQFEMHFLNIHNTWINQSQLMVSEYKWWVAYFEAQLWAFHTMGNSYSISVSTQLEYAITSFWMLISCVLYAYLVNTLGSILQNINLNSENYKKDLNTLNKYMQRKKIDLELQRIMNIHLQNQYEQQLQVQFDQEKETLNKLSYHMRNKLFTESNKNIIKQFSFLKQFSQQTLTSVYQIMQEESYTEGLTIPTFDLNSQDSFLYLIIQGSVDIIQLFQLNQEENDFLQEYQNEEKKKSADYQKKGQKVVKRLTVGQTFGEYEFFANSQLPYKIQSCKQTIVIKISLKQFIQIVNQNKQDYQIFMEIKHKVQLNNEMSIIKTNCIICNAKNHHFLECLQAHLPKHPQFTIFKHTYYPSQERDTNYKRIKSKHDRCLIINTSEQKQLENEFEEDVTSIDQYTQDKADPNQNDNKQILYEVNRIRKKSRMQESLKNIEEQMQADQIQIGIKSQEFKNSEVWDIKNNIDGKNNSDINNNMNISCKKKQISNSKPLIKKPSSNVHNMDNKISSEQQFSQFETQDKQMLKGSNKVIEQENQTAIFSHKQEYKNSDKNVDTIISFTNKYLEPSYKNQIQNQAIIQNNNHRIVFEEAFYKDKWDSSIFYWLFDLKCEFLYFFPRSNCKHVLKSYEKIINLKKEKTKKKLEKNKTTLFKK</sequence>
<feature type="domain" description="Cyclic nucleotide-binding" evidence="2">
    <location>
        <begin position="587"/>
        <end position="716"/>
    </location>
</feature>
<reference evidence="4" key="1">
    <citation type="journal article" date="2006" name="PLoS Biol.">
        <title>Macronuclear genome sequence of the ciliate Tetrahymena thermophila, a model eukaryote.</title>
        <authorList>
            <person name="Eisen J.A."/>
            <person name="Coyne R.S."/>
            <person name="Wu M."/>
            <person name="Wu D."/>
            <person name="Thiagarajan M."/>
            <person name="Wortman J.R."/>
            <person name="Badger J.H."/>
            <person name="Ren Q."/>
            <person name="Amedeo P."/>
            <person name="Jones K.M."/>
            <person name="Tallon L.J."/>
            <person name="Delcher A.L."/>
            <person name="Salzberg S.L."/>
            <person name="Silva J.C."/>
            <person name="Haas B.J."/>
            <person name="Majoros W.H."/>
            <person name="Farzad M."/>
            <person name="Carlton J.M."/>
            <person name="Smith R.K. Jr."/>
            <person name="Garg J."/>
            <person name="Pearlman R.E."/>
            <person name="Karrer K.M."/>
            <person name="Sun L."/>
            <person name="Manning G."/>
            <person name="Elde N.C."/>
            <person name="Turkewitz A.P."/>
            <person name="Asai D.J."/>
            <person name="Wilkes D.E."/>
            <person name="Wang Y."/>
            <person name="Cai H."/>
            <person name="Collins K."/>
            <person name="Stewart B.A."/>
            <person name="Lee S.R."/>
            <person name="Wilamowska K."/>
            <person name="Weinberg Z."/>
            <person name="Ruzzo W.L."/>
            <person name="Wloga D."/>
            <person name="Gaertig J."/>
            <person name="Frankel J."/>
            <person name="Tsao C.-C."/>
            <person name="Gorovsky M.A."/>
            <person name="Keeling P.J."/>
            <person name="Waller R.F."/>
            <person name="Patron N.J."/>
            <person name="Cherry J.M."/>
            <person name="Stover N.A."/>
            <person name="Krieger C.J."/>
            <person name="del Toro C."/>
            <person name="Ryder H.F."/>
            <person name="Williamson S.C."/>
            <person name="Barbeau R.A."/>
            <person name="Hamilton E.P."/>
            <person name="Orias E."/>
        </authorList>
    </citation>
    <scope>NUCLEOTIDE SEQUENCE [LARGE SCALE GENOMIC DNA]</scope>
    <source>
        <strain evidence="4">SB210</strain>
    </source>
</reference>
<dbReference type="Proteomes" id="UP000009168">
    <property type="component" value="Unassembled WGS sequence"/>
</dbReference>
<keyword evidence="1" id="KW-1133">Transmembrane helix</keyword>
<dbReference type="eggNOG" id="KOG0498">
    <property type="taxonomic scope" value="Eukaryota"/>
</dbReference>
<dbReference type="InParanoid" id="I7MM19"/>
<dbReference type="OrthoDB" id="421226at2759"/>
<dbReference type="GO" id="GO:0098855">
    <property type="term" value="C:HCN channel complex"/>
    <property type="evidence" value="ECO:0007669"/>
    <property type="project" value="TreeGrafter"/>
</dbReference>
<organism evidence="3 4">
    <name type="scientific">Tetrahymena thermophila (strain SB210)</name>
    <dbReference type="NCBI Taxonomy" id="312017"/>
    <lineage>
        <taxon>Eukaryota</taxon>
        <taxon>Sar</taxon>
        <taxon>Alveolata</taxon>
        <taxon>Ciliophora</taxon>
        <taxon>Intramacronucleata</taxon>
        <taxon>Oligohymenophorea</taxon>
        <taxon>Hymenostomatida</taxon>
        <taxon>Tetrahymenina</taxon>
        <taxon>Tetrahymenidae</taxon>
        <taxon>Tetrahymena</taxon>
    </lineage>
</organism>
<dbReference type="Gene3D" id="1.10.287.630">
    <property type="entry name" value="Helix hairpin bin"/>
    <property type="match status" value="1"/>
</dbReference>
<dbReference type="Gene3D" id="2.60.120.10">
    <property type="entry name" value="Jelly Rolls"/>
    <property type="match status" value="1"/>
</dbReference>
<name>I7MM19_TETTS</name>
<feature type="transmembrane region" description="Helical" evidence="1">
    <location>
        <begin position="237"/>
        <end position="256"/>
    </location>
</feature>
<dbReference type="GeneID" id="7827683"/>
<proteinExistence type="predicted"/>
<dbReference type="KEGG" id="tet:TTHERM_00657500"/>
<accession>I7MM19</accession>
<dbReference type="InterPro" id="IPR000595">
    <property type="entry name" value="cNMP-bd_dom"/>
</dbReference>
<dbReference type="AlphaFoldDB" id="I7MM19"/>
<dbReference type="GO" id="GO:0003254">
    <property type="term" value="P:regulation of membrane depolarization"/>
    <property type="evidence" value="ECO:0007669"/>
    <property type="project" value="TreeGrafter"/>
</dbReference>
<dbReference type="EMBL" id="GG662471">
    <property type="protein sequence ID" value="EAS03805.2"/>
    <property type="molecule type" value="Genomic_DNA"/>
</dbReference>